<protein>
    <submittedName>
        <fullName evidence="2 3">Uncharacterized protein</fullName>
    </submittedName>
</protein>
<organism evidence="2">
    <name type="scientific">Glycine max</name>
    <name type="common">Soybean</name>
    <name type="synonym">Glycine hispida</name>
    <dbReference type="NCBI Taxonomy" id="3847"/>
    <lineage>
        <taxon>Eukaryota</taxon>
        <taxon>Viridiplantae</taxon>
        <taxon>Streptophyta</taxon>
        <taxon>Embryophyta</taxon>
        <taxon>Tracheophyta</taxon>
        <taxon>Spermatophyta</taxon>
        <taxon>Magnoliopsida</taxon>
        <taxon>eudicotyledons</taxon>
        <taxon>Gunneridae</taxon>
        <taxon>Pentapetalae</taxon>
        <taxon>rosids</taxon>
        <taxon>fabids</taxon>
        <taxon>Fabales</taxon>
        <taxon>Fabaceae</taxon>
        <taxon>Papilionoideae</taxon>
        <taxon>50 kb inversion clade</taxon>
        <taxon>NPAAA clade</taxon>
        <taxon>indigoferoid/millettioid clade</taxon>
        <taxon>Phaseoleae</taxon>
        <taxon>Glycine</taxon>
        <taxon>Glycine subgen. Soja</taxon>
    </lineage>
</organism>
<gene>
    <name evidence="2" type="ORF">GLYMA_03G147300</name>
</gene>
<evidence type="ECO:0000313" key="2">
    <source>
        <dbReference type="EMBL" id="KRH67107.1"/>
    </source>
</evidence>
<dbReference type="EnsemblPlants" id="KRH67107">
    <property type="protein sequence ID" value="KRH67107"/>
    <property type="gene ID" value="GLYMA_03G147300"/>
</dbReference>
<feature type="signal peptide" evidence="1">
    <location>
        <begin position="1"/>
        <end position="24"/>
    </location>
</feature>
<keyword evidence="1" id="KW-0732">Signal</keyword>
<reference evidence="2 3" key="1">
    <citation type="journal article" date="2010" name="Nature">
        <title>Genome sequence of the palaeopolyploid soybean.</title>
        <authorList>
            <person name="Schmutz J."/>
            <person name="Cannon S.B."/>
            <person name="Schlueter J."/>
            <person name="Ma J."/>
            <person name="Mitros T."/>
            <person name="Nelson W."/>
            <person name="Hyten D.L."/>
            <person name="Song Q."/>
            <person name="Thelen J.J."/>
            <person name="Cheng J."/>
            <person name="Xu D."/>
            <person name="Hellsten U."/>
            <person name="May G.D."/>
            <person name="Yu Y."/>
            <person name="Sakurai T."/>
            <person name="Umezawa T."/>
            <person name="Bhattacharyya M.K."/>
            <person name="Sandhu D."/>
            <person name="Valliyodan B."/>
            <person name="Lindquist E."/>
            <person name="Peto M."/>
            <person name="Grant D."/>
            <person name="Shu S."/>
            <person name="Goodstein D."/>
            <person name="Barry K."/>
            <person name="Futrell-Griggs M."/>
            <person name="Abernathy B."/>
            <person name="Du J."/>
            <person name="Tian Z."/>
            <person name="Zhu L."/>
            <person name="Gill N."/>
            <person name="Joshi T."/>
            <person name="Libault M."/>
            <person name="Sethuraman A."/>
            <person name="Zhang X.-C."/>
            <person name="Shinozaki K."/>
            <person name="Nguyen H.T."/>
            <person name="Wing R.A."/>
            <person name="Cregan P."/>
            <person name="Specht J."/>
            <person name="Grimwood J."/>
            <person name="Rokhsar D."/>
            <person name="Stacey G."/>
            <person name="Shoemaker R.C."/>
            <person name="Jackson S.A."/>
        </authorList>
    </citation>
    <scope>NUCLEOTIDE SEQUENCE [LARGE SCALE GENOMIC DNA]</scope>
    <source>
        <strain evidence="3">cv. Williams 82</strain>
        <tissue evidence="2">Callus</tissue>
    </source>
</reference>
<evidence type="ECO:0000256" key="1">
    <source>
        <dbReference type="SAM" id="SignalP"/>
    </source>
</evidence>
<evidence type="ECO:0000313" key="4">
    <source>
        <dbReference type="Proteomes" id="UP000008827"/>
    </source>
</evidence>
<sequence>MVSRSGRRNNWWLIWISTIWLLWNRRNNVVFNNGRVYLNKLFDNIILCALRWRKTQGRKFSTLFFE</sequence>
<keyword evidence="4" id="KW-1185">Reference proteome</keyword>
<dbReference type="Proteomes" id="UP000008827">
    <property type="component" value="Chromosome 3"/>
</dbReference>
<accession>A0A0R0KR91</accession>
<name>A0A0R0KR91_SOYBN</name>
<dbReference type="InParanoid" id="A0A0R0KR91"/>
<reference evidence="2" key="3">
    <citation type="submission" date="2018-07" db="EMBL/GenBank/DDBJ databases">
        <title>WGS assembly of Glycine max.</title>
        <authorList>
            <person name="Schmutz J."/>
            <person name="Cannon S."/>
            <person name="Schlueter J."/>
            <person name="Ma J."/>
            <person name="Mitros T."/>
            <person name="Nelson W."/>
            <person name="Hyten D."/>
            <person name="Song Q."/>
            <person name="Thelen J."/>
            <person name="Cheng J."/>
            <person name="Xu D."/>
            <person name="Hellsten U."/>
            <person name="May G."/>
            <person name="Yu Y."/>
            <person name="Sakurai T."/>
            <person name="Umezawa T."/>
            <person name="Bhattacharyya M."/>
            <person name="Sandhu D."/>
            <person name="Valliyodan B."/>
            <person name="Lindquist E."/>
            <person name="Peto M."/>
            <person name="Grant D."/>
            <person name="Shu S."/>
            <person name="Goodstein D."/>
            <person name="Barry K."/>
            <person name="Futrell-Griggs M."/>
            <person name="Abernathy B."/>
            <person name="Du J."/>
            <person name="Tian Z."/>
            <person name="Zhu L."/>
            <person name="Gill N."/>
            <person name="Joshi T."/>
            <person name="Libault M."/>
            <person name="Sethuraman A."/>
            <person name="Zhang X."/>
            <person name="Shinozaki K."/>
            <person name="Nguyen H."/>
            <person name="Wing R."/>
            <person name="Cregan P."/>
            <person name="Specht J."/>
            <person name="Grimwood J."/>
            <person name="Rokhsar D."/>
            <person name="Stacey G."/>
            <person name="Shoemaker R."/>
            <person name="Jackson S."/>
        </authorList>
    </citation>
    <scope>NUCLEOTIDE SEQUENCE</scope>
    <source>
        <tissue evidence="2">Callus</tissue>
    </source>
</reference>
<feature type="chain" id="PRO_5014522288" evidence="1">
    <location>
        <begin position="25"/>
        <end position="66"/>
    </location>
</feature>
<evidence type="ECO:0000313" key="3">
    <source>
        <dbReference type="EnsemblPlants" id="KRH67107"/>
    </source>
</evidence>
<dbReference type="Gramene" id="KRH67107">
    <property type="protein sequence ID" value="KRH67107"/>
    <property type="gene ID" value="GLYMA_03G147300"/>
</dbReference>
<dbReference type="AlphaFoldDB" id="A0A0R0KR91"/>
<reference evidence="3" key="2">
    <citation type="submission" date="2018-02" db="UniProtKB">
        <authorList>
            <consortium name="EnsemblPlants"/>
        </authorList>
    </citation>
    <scope>IDENTIFICATION</scope>
    <source>
        <strain evidence="3">Williams 82</strain>
    </source>
</reference>
<proteinExistence type="predicted"/>
<dbReference type="EMBL" id="CM000836">
    <property type="protein sequence ID" value="KRH67107.1"/>
    <property type="molecule type" value="Genomic_DNA"/>
</dbReference>